<dbReference type="EMBL" id="WMEZ01000006">
    <property type="protein sequence ID" value="MYL50847.1"/>
    <property type="molecule type" value="Genomic_DNA"/>
</dbReference>
<reference evidence="1 2" key="1">
    <citation type="submission" date="2019-11" db="EMBL/GenBank/DDBJ databases">
        <title>Genome sequences of 17 halophilic strains isolated from different environments.</title>
        <authorList>
            <person name="Furrow R.E."/>
        </authorList>
    </citation>
    <scope>NUCLEOTIDE SEQUENCE [LARGE SCALE GENOMIC DNA]</scope>
    <source>
        <strain evidence="1 2">22505_10_Sand</strain>
    </source>
</reference>
<evidence type="ECO:0000313" key="1">
    <source>
        <dbReference type="EMBL" id="MYL50847.1"/>
    </source>
</evidence>
<proteinExistence type="predicted"/>
<protein>
    <submittedName>
        <fullName evidence="1">Uncharacterized protein</fullName>
    </submittedName>
</protein>
<organism evidence="1 2">
    <name type="scientific">Halobacillus litoralis</name>
    <dbReference type="NCBI Taxonomy" id="45668"/>
    <lineage>
        <taxon>Bacteria</taxon>
        <taxon>Bacillati</taxon>
        <taxon>Bacillota</taxon>
        <taxon>Bacilli</taxon>
        <taxon>Bacillales</taxon>
        <taxon>Bacillaceae</taxon>
        <taxon>Halobacillus</taxon>
    </lineage>
</organism>
<dbReference type="InterPro" id="IPR023365">
    <property type="entry name" value="Sortase_dom-sf"/>
</dbReference>
<dbReference type="Gene3D" id="2.40.260.10">
    <property type="entry name" value="Sortase"/>
    <property type="match status" value="1"/>
</dbReference>
<accession>A0A845E4Z2</accession>
<name>A0A845E4Z2_9BACI</name>
<dbReference type="Proteomes" id="UP000447393">
    <property type="component" value="Unassembled WGS sequence"/>
</dbReference>
<sequence length="35" mass="3976">MSVLKKDKNRSSVTLITYNPIPNPTHRLIVQAVLK</sequence>
<gene>
    <name evidence="1" type="ORF">GLV98_15235</name>
</gene>
<evidence type="ECO:0000313" key="2">
    <source>
        <dbReference type="Proteomes" id="UP000447393"/>
    </source>
</evidence>
<dbReference type="AlphaFoldDB" id="A0A845E4Z2"/>
<comment type="caution">
    <text evidence="1">The sequence shown here is derived from an EMBL/GenBank/DDBJ whole genome shotgun (WGS) entry which is preliminary data.</text>
</comment>